<accession>A0AAP0BGP7</accession>
<dbReference type="EMBL" id="JBBWWQ010000009">
    <property type="protein sequence ID" value="KAK8938598.1"/>
    <property type="molecule type" value="Genomic_DNA"/>
</dbReference>
<keyword evidence="3" id="KW-1185">Reference proteome</keyword>
<comment type="caution">
    <text evidence="2">The sequence shown here is derived from an EMBL/GenBank/DDBJ whole genome shotgun (WGS) entry which is preliminary data.</text>
</comment>
<keyword evidence="1" id="KW-1133">Transmembrane helix</keyword>
<keyword evidence="1" id="KW-0472">Membrane</keyword>
<keyword evidence="1" id="KW-0812">Transmembrane</keyword>
<dbReference type="Proteomes" id="UP001418222">
    <property type="component" value="Unassembled WGS sequence"/>
</dbReference>
<evidence type="ECO:0000313" key="2">
    <source>
        <dbReference type="EMBL" id="KAK8938598.1"/>
    </source>
</evidence>
<dbReference type="SUPFAM" id="SSF53187">
    <property type="entry name" value="Zn-dependent exopeptidases"/>
    <property type="match status" value="1"/>
</dbReference>
<name>A0AAP0BGP7_9ASPA</name>
<proteinExistence type="predicted"/>
<reference evidence="2 3" key="1">
    <citation type="journal article" date="2022" name="Nat. Plants">
        <title>Genomes of leafy and leafless Platanthera orchids illuminate the evolution of mycoheterotrophy.</title>
        <authorList>
            <person name="Li M.H."/>
            <person name="Liu K.W."/>
            <person name="Li Z."/>
            <person name="Lu H.C."/>
            <person name="Ye Q.L."/>
            <person name="Zhang D."/>
            <person name="Wang J.Y."/>
            <person name="Li Y.F."/>
            <person name="Zhong Z.M."/>
            <person name="Liu X."/>
            <person name="Yu X."/>
            <person name="Liu D.K."/>
            <person name="Tu X.D."/>
            <person name="Liu B."/>
            <person name="Hao Y."/>
            <person name="Liao X.Y."/>
            <person name="Jiang Y.T."/>
            <person name="Sun W.H."/>
            <person name="Chen J."/>
            <person name="Chen Y.Q."/>
            <person name="Ai Y."/>
            <person name="Zhai J.W."/>
            <person name="Wu S.S."/>
            <person name="Zhou Z."/>
            <person name="Hsiao Y.Y."/>
            <person name="Wu W.L."/>
            <person name="Chen Y.Y."/>
            <person name="Lin Y.F."/>
            <person name="Hsu J.L."/>
            <person name="Li C.Y."/>
            <person name="Wang Z.W."/>
            <person name="Zhao X."/>
            <person name="Zhong W.Y."/>
            <person name="Ma X.K."/>
            <person name="Ma L."/>
            <person name="Huang J."/>
            <person name="Chen G.Z."/>
            <person name="Huang M.Z."/>
            <person name="Huang L."/>
            <person name="Peng D.H."/>
            <person name="Luo Y.B."/>
            <person name="Zou S.Q."/>
            <person name="Chen S.P."/>
            <person name="Lan S."/>
            <person name="Tsai W.C."/>
            <person name="Van de Peer Y."/>
            <person name="Liu Z.J."/>
        </authorList>
    </citation>
    <scope>NUCLEOTIDE SEQUENCE [LARGE SCALE GENOMIC DNA]</scope>
    <source>
        <strain evidence="2">Lor287</strain>
    </source>
</reference>
<feature type="transmembrane region" description="Helical" evidence="1">
    <location>
        <begin position="28"/>
        <end position="47"/>
    </location>
</feature>
<protein>
    <submittedName>
        <fullName evidence="2">Uncharacterized protein</fullName>
    </submittedName>
</protein>
<dbReference type="Gene3D" id="3.40.630.10">
    <property type="entry name" value="Zn peptidases"/>
    <property type="match status" value="1"/>
</dbReference>
<evidence type="ECO:0000313" key="3">
    <source>
        <dbReference type="Proteomes" id="UP001418222"/>
    </source>
</evidence>
<evidence type="ECO:0000256" key="1">
    <source>
        <dbReference type="SAM" id="Phobius"/>
    </source>
</evidence>
<dbReference type="AlphaFoldDB" id="A0AAP0BGP7"/>
<organism evidence="2 3">
    <name type="scientific">Platanthera zijinensis</name>
    <dbReference type="NCBI Taxonomy" id="2320716"/>
    <lineage>
        <taxon>Eukaryota</taxon>
        <taxon>Viridiplantae</taxon>
        <taxon>Streptophyta</taxon>
        <taxon>Embryophyta</taxon>
        <taxon>Tracheophyta</taxon>
        <taxon>Spermatophyta</taxon>
        <taxon>Magnoliopsida</taxon>
        <taxon>Liliopsida</taxon>
        <taxon>Asparagales</taxon>
        <taxon>Orchidaceae</taxon>
        <taxon>Orchidoideae</taxon>
        <taxon>Orchideae</taxon>
        <taxon>Orchidinae</taxon>
        <taxon>Platanthera</taxon>
    </lineage>
</organism>
<gene>
    <name evidence="2" type="ORF">KSP39_PZI011518</name>
</gene>
<sequence length="67" mass="7817">MNGYEEPDRCVILGSHRDSWTDGVVDPIVEPLFSLMFPVIWVLCFVLDGVRRRQSYFVVGMPRSLEW</sequence>